<feature type="transmembrane region" description="Helical" evidence="8">
    <location>
        <begin position="78"/>
        <end position="99"/>
    </location>
</feature>
<feature type="domain" description="TM2" evidence="9">
    <location>
        <begin position="76"/>
        <end position="119"/>
    </location>
</feature>
<dbReference type="InterPro" id="IPR050932">
    <property type="entry name" value="TM2D1-3-like"/>
</dbReference>
<protein>
    <submittedName>
        <fullName evidence="11">TM2 domain-containing protein</fullName>
    </submittedName>
</protein>
<evidence type="ECO:0000256" key="6">
    <source>
        <dbReference type="ARBA" id="ARBA00023136"/>
    </source>
</evidence>
<dbReference type="AlphaFoldDB" id="A0A915D7E6"/>
<accession>A0A915D7E6</accession>
<dbReference type="PANTHER" id="PTHR21016:SF4">
    <property type="entry name" value="TM2 DOMAIN-CONTAINING PROTEIN 2"/>
    <property type="match status" value="1"/>
</dbReference>
<keyword evidence="10" id="KW-1185">Reference proteome</keyword>
<evidence type="ECO:0000256" key="5">
    <source>
        <dbReference type="ARBA" id="ARBA00022989"/>
    </source>
</evidence>
<comment type="subcellular location">
    <subcellularLocation>
        <location evidence="1">Membrane</location>
        <topology evidence="1">Multi-pass membrane protein</topology>
    </subcellularLocation>
</comment>
<sequence>MSDKDLAASNPDFCSSTEVTVDKDYSPYGPLVQCSYLDARWIDCEDAALVHHLKLQTIQRSPFVHTSELPCLKFTKHYFLTTLLYSIFLGMLAVDRFYLGYSAIAVGKLMTLGGLGVGANIFLLINGNLMPADDSQWQPLNVIKS</sequence>
<proteinExistence type="inferred from homology"/>
<evidence type="ECO:0000256" key="8">
    <source>
        <dbReference type="SAM" id="Phobius"/>
    </source>
</evidence>
<keyword evidence="3 8" id="KW-0812">Transmembrane</keyword>
<keyword evidence="7" id="KW-0325">Glycoprotein</keyword>
<evidence type="ECO:0000313" key="10">
    <source>
        <dbReference type="Proteomes" id="UP000887574"/>
    </source>
</evidence>
<evidence type="ECO:0000256" key="7">
    <source>
        <dbReference type="ARBA" id="ARBA00023180"/>
    </source>
</evidence>
<keyword evidence="4" id="KW-0732">Signal</keyword>
<dbReference type="WBParaSite" id="jg16332">
    <property type="protein sequence ID" value="jg16332"/>
    <property type="gene ID" value="jg16332"/>
</dbReference>
<dbReference type="Pfam" id="PF05154">
    <property type="entry name" value="TM2"/>
    <property type="match status" value="1"/>
</dbReference>
<dbReference type="GO" id="GO:0016020">
    <property type="term" value="C:membrane"/>
    <property type="evidence" value="ECO:0007669"/>
    <property type="project" value="UniProtKB-SubCell"/>
</dbReference>
<comment type="similarity">
    <text evidence="2">Belongs to the TM2 family.</text>
</comment>
<reference evidence="11" key="1">
    <citation type="submission" date="2022-11" db="UniProtKB">
        <authorList>
            <consortium name="WormBaseParasite"/>
        </authorList>
    </citation>
    <scope>IDENTIFICATION</scope>
</reference>
<dbReference type="InterPro" id="IPR007829">
    <property type="entry name" value="TM2"/>
</dbReference>
<keyword evidence="6 8" id="KW-0472">Membrane</keyword>
<evidence type="ECO:0000256" key="3">
    <source>
        <dbReference type="ARBA" id="ARBA00022692"/>
    </source>
</evidence>
<evidence type="ECO:0000256" key="1">
    <source>
        <dbReference type="ARBA" id="ARBA00004141"/>
    </source>
</evidence>
<keyword evidence="5 8" id="KW-1133">Transmembrane helix</keyword>
<evidence type="ECO:0000256" key="4">
    <source>
        <dbReference type="ARBA" id="ARBA00022729"/>
    </source>
</evidence>
<organism evidence="10 11">
    <name type="scientific">Ditylenchus dipsaci</name>
    <dbReference type="NCBI Taxonomy" id="166011"/>
    <lineage>
        <taxon>Eukaryota</taxon>
        <taxon>Metazoa</taxon>
        <taxon>Ecdysozoa</taxon>
        <taxon>Nematoda</taxon>
        <taxon>Chromadorea</taxon>
        <taxon>Rhabditida</taxon>
        <taxon>Tylenchina</taxon>
        <taxon>Tylenchomorpha</taxon>
        <taxon>Sphaerularioidea</taxon>
        <taxon>Anguinidae</taxon>
        <taxon>Anguininae</taxon>
        <taxon>Ditylenchus</taxon>
    </lineage>
</organism>
<evidence type="ECO:0000259" key="9">
    <source>
        <dbReference type="Pfam" id="PF05154"/>
    </source>
</evidence>
<dbReference type="Proteomes" id="UP000887574">
    <property type="component" value="Unplaced"/>
</dbReference>
<evidence type="ECO:0000313" key="11">
    <source>
        <dbReference type="WBParaSite" id="jg16332"/>
    </source>
</evidence>
<name>A0A915D7E6_9BILA</name>
<evidence type="ECO:0000256" key="2">
    <source>
        <dbReference type="ARBA" id="ARBA00008284"/>
    </source>
</evidence>
<dbReference type="PANTHER" id="PTHR21016">
    <property type="entry name" value="BETA-AMYLOID BINDING PROTEIN-RELATED"/>
    <property type="match status" value="1"/>
</dbReference>
<feature type="transmembrane region" description="Helical" evidence="8">
    <location>
        <begin position="105"/>
        <end position="125"/>
    </location>
</feature>